<feature type="domain" description="OmpR/PhoB-type" evidence="7">
    <location>
        <begin position="1"/>
        <end position="90"/>
    </location>
</feature>
<dbReference type="SUPFAM" id="SSF52540">
    <property type="entry name" value="P-loop containing nucleoside triphosphate hydrolases"/>
    <property type="match status" value="1"/>
</dbReference>
<evidence type="ECO:0000313" key="8">
    <source>
        <dbReference type="EMBL" id="SED78875.1"/>
    </source>
</evidence>
<dbReference type="PANTHER" id="PTHR35807:SF1">
    <property type="entry name" value="TRANSCRIPTIONAL REGULATOR REDD"/>
    <property type="match status" value="1"/>
</dbReference>
<dbReference type="PRINTS" id="PR00364">
    <property type="entry name" value="DISEASERSIST"/>
</dbReference>
<organism evidence="8 9">
    <name type="scientific">Streptomyces misionensis</name>
    <dbReference type="NCBI Taxonomy" id="67331"/>
    <lineage>
        <taxon>Bacteria</taxon>
        <taxon>Bacillati</taxon>
        <taxon>Actinomycetota</taxon>
        <taxon>Actinomycetes</taxon>
        <taxon>Kitasatosporales</taxon>
        <taxon>Streptomycetaceae</taxon>
        <taxon>Streptomyces</taxon>
    </lineage>
</organism>
<dbReference type="GeneID" id="95514899"/>
<evidence type="ECO:0000313" key="9">
    <source>
        <dbReference type="Proteomes" id="UP000182375"/>
    </source>
</evidence>
<dbReference type="EMBL" id="FNTD01000004">
    <property type="protein sequence ID" value="SED78875.1"/>
    <property type="molecule type" value="Genomic_DNA"/>
</dbReference>
<evidence type="ECO:0000259" key="7">
    <source>
        <dbReference type="PROSITE" id="PS51755"/>
    </source>
</evidence>
<dbReference type="InterPro" id="IPR036388">
    <property type="entry name" value="WH-like_DNA-bd_sf"/>
</dbReference>
<dbReference type="RefSeq" id="WP_070021907.1">
    <property type="nucleotide sequence ID" value="NZ_FNTD01000004.1"/>
</dbReference>
<evidence type="ECO:0000256" key="2">
    <source>
        <dbReference type="ARBA" id="ARBA00023012"/>
    </source>
</evidence>
<proteinExistence type="inferred from homology"/>
<evidence type="ECO:0000256" key="1">
    <source>
        <dbReference type="ARBA" id="ARBA00005820"/>
    </source>
</evidence>
<dbReference type="AlphaFoldDB" id="A0A1H5DIY7"/>
<dbReference type="Gene3D" id="3.40.50.300">
    <property type="entry name" value="P-loop containing nucleotide triphosphate hydrolases"/>
    <property type="match status" value="1"/>
</dbReference>
<evidence type="ECO:0000256" key="6">
    <source>
        <dbReference type="PROSITE-ProRule" id="PRU01091"/>
    </source>
</evidence>
<evidence type="ECO:0000256" key="3">
    <source>
        <dbReference type="ARBA" id="ARBA00023015"/>
    </source>
</evidence>
<comment type="similarity">
    <text evidence="1">Belongs to the AfsR/DnrI/RedD regulatory family.</text>
</comment>
<dbReference type="GO" id="GO:0006355">
    <property type="term" value="P:regulation of DNA-templated transcription"/>
    <property type="evidence" value="ECO:0007669"/>
    <property type="project" value="InterPro"/>
</dbReference>
<dbReference type="STRING" id="67331.SAMN04490357_5837"/>
<gene>
    <name evidence="8" type="ORF">SAMN04490357_5837</name>
</gene>
<dbReference type="Gene3D" id="1.25.40.10">
    <property type="entry name" value="Tetratricopeptide repeat domain"/>
    <property type="match status" value="1"/>
</dbReference>
<dbReference type="GO" id="GO:0000160">
    <property type="term" value="P:phosphorelay signal transduction system"/>
    <property type="evidence" value="ECO:0007669"/>
    <property type="project" value="UniProtKB-KW"/>
</dbReference>
<dbReference type="SUPFAM" id="SSF46894">
    <property type="entry name" value="C-terminal effector domain of the bipartite response regulators"/>
    <property type="match status" value="1"/>
</dbReference>
<dbReference type="Gene3D" id="1.10.10.10">
    <property type="entry name" value="Winged helix-like DNA-binding domain superfamily/Winged helix DNA-binding domain"/>
    <property type="match status" value="1"/>
</dbReference>
<keyword evidence="4 6" id="KW-0238">DNA-binding</keyword>
<feature type="DNA-binding region" description="OmpR/PhoB-type" evidence="6">
    <location>
        <begin position="1"/>
        <end position="90"/>
    </location>
</feature>
<dbReference type="SMART" id="SM00862">
    <property type="entry name" value="Trans_reg_C"/>
    <property type="match status" value="1"/>
</dbReference>
<name>A0A1H5DIY7_9ACTN</name>
<protein>
    <submittedName>
        <fullName evidence="8">DNA-binding transcriptional activator of the SARP family</fullName>
    </submittedName>
</protein>
<dbReference type="Pfam" id="PF00486">
    <property type="entry name" value="Trans_reg_C"/>
    <property type="match status" value="1"/>
</dbReference>
<reference evidence="8 9" key="1">
    <citation type="submission" date="2016-10" db="EMBL/GenBank/DDBJ databases">
        <authorList>
            <person name="de Groot N.N."/>
        </authorList>
    </citation>
    <scope>NUCLEOTIDE SEQUENCE [LARGE SCALE GENOMIC DNA]</scope>
    <source>
        <strain evidence="8 9">DSM 40306</strain>
    </source>
</reference>
<dbReference type="PROSITE" id="PS51755">
    <property type="entry name" value="OMPR_PHOB"/>
    <property type="match status" value="1"/>
</dbReference>
<dbReference type="CDD" id="cd15831">
    <property type="entry name" value="BTAD"/>
    <property type="match status" value="1"/>
</dbReference>
<dbReference type="SMART" id="SM01043">
    <property type="entry name" value="BTAD"/>
    <property type="match status" value="1"/>
</dbReference>
<dbReference type="Pfam" id="PF03704">
    <property type="entry name" value="BTAD"/>
    <property type="match status" value="1"/>
</dbReference>
<dbReference type="SUPFAM" id="SSF48452">
    <property type="entry name" value="TPR-like"/>
    <property type="match status" value="1"/>
</dbReference>
<evidence type="ECO:0000256" key="5">
    <source>
        <dbReference type="ARBA" id="ARBA00023163"/>
    </source>
</evidence>
<evidence type="ECO:0000256" key="4">
    <source>
        <dbReference type="ARBA" id="ARBA00023125"/>
    </source>
</evidence>
<keyword evidence="2" id="KW-0902">Two-component regulatory system</keyword>
<dbReference type="InterPro" id="IPR001867">
    <property type="entry name" value="OmpR/PhoB-type_DNA-bd"/>
</dbReference>
<dbReference type="InterPro" id="IPR011990">
    <property type="entry name" value="TPR-like_helical_dom_sf"/>
</dbReference>
<dbReference type="GO" id="GO:0003677">
    <property type="term" value="F:DNA binding"/>
    <property type="evidence" value="ECO:0007669"/>
    <property type="project" value="UniProtKB-UniRule"/>
</dbReference>
<keyword evidence="5" id="KW-0804">Transcription</keyword>
<dbReference type="PANTHER" id="PTHR35807">
    <property type="entry name" value="TRANSCRIPTIONAL REGULATOR REDD-RELATED"/>
    <property type="match status" value="1"/>
</dbReference>
<accession>A0A1H5DIY7</accession>
<dbReference type="InterPro" id="IPR027417">
    <property type="entry name" value="P-loop_NTPase"/>
</dbReference>
<dbReference type="GO" id="GO:0043531">
    <property type="term" value="F:ADP binding"/>
    <property type="evidence" value="ECO:0007669"/>
    <property type="project" value="InterPro"/>
</dbReference>
<sequence length="614" mass="66758">MEFRVLGPIEARAGDTRVPLSGSKVYTVLAALLLARGRVVSDQRLTSLLWGWDPPATAGAQIYTYMSRLRKRLGDEIEIVRRPPGYVLATRDSWIDLLEFERLEQEGRAALGEGRYREAAALLDRALALWQGPALSNATHHLRETELPQLEEARTLALEGRIEADLALGRHEEVLAELTGLVAGFPVREQLRAQLMTALYRCGRQADALHVYHDARKVLADQLGVDPGAALDATYQAVLKGSIGLESPPLIALRDRFQAPSAPAMLPPDVEDFTGRSAELPVLRAVLEPHDTPGWQPRRCLVTGMAGVGKTALVVHAAHLSAGHHPDGQLYVELREPDGTPRDPCAALVRLLRALGEPRIDAPGVHDDLEELTRLYRARTAGRRLLVVLDDAVGDLQVRPLLPSTSTASVLITCRTHLTQVPGAQTVRLGPLDAEESRALLASAAGRERLSAEPDASAALLAHCAGLPLALRITGTRLAARPHWSPARLAPRLADPRTRLDELRFGDLSVRQALGRSLPSLSRAGRAALRGLAGFPDGSCTAQQMAFVLETGEAEAERGLEELVDGSLLTINGLDQQGRPIYGCHTLVRLFAYELSRPSLLPAQRRRDTGILRH</sequence>
<dbReference type="InterPro" id="IPR016032">
    <property type="entry name" value="Sig_transdc_resp-reg_C-effctor"/>
</dbReference>
<dbReference type="InterPro" id="IPR005158">
    <property type="entry name" value="BTAD"/>
</dbReference>
<dbReference type="InterPro" id="IPR051677">
    <property type="entry name" value="AfsR-DnrI-RedD_regulator"/>
</dbReference>
<dbReference type="Proteomes" id="UP000182375">
    <property type="component" value="Unassembled WGS sequence"/>
</dbReference>
<keyword evidence="3" id="KW-0805">Transcription regulation</keyword>